<dbReference type="EMBL" id="AESD01000491">
    <property type="protein sequence ID" value="EHJ11989.1"/>
    <property type="molecule type" value="Genomic_DNA"/>
</dbReference>
<accession>G5J747</accession>
<protein>
    <submittedName>
        <fullName evidence="1">Uncharacterized protein</fullName>
    </submittedName>
</protein>
<comment type="caution">
    <text evidence="1">The sequence shown here is derived from an EMBL/GenBank/DDBJ whole genome shotgun (WGS) entry which is preliminary data.</text>
</comment>
<dbReference type="Proteomes" id="UP000003477">
    <property type="component" value="Unassembled WGS sequence"/>
</dbReference>
<organism evidence="1 2">
    <name type="scientific">Crocosphaera watsonii WH 0003</name>
    <dbReference type="NCBI Taxonomy" id="423471"/>
    <lineage>
        <taxon>Bacteria</taxon>
        <taxon>Bacillati</taxon>
        <taxon>Cyanobacteriota</taxon>
        <taxon>Cyanophyceae</taxon>
        <taxon>Oscillatoriophycideae</taxon>
        <taxon>Chroococcales</taxon>
        <taxon>Aphanothecaceae</taxon>
        <taxon>Crocosphaera</taxon>
    </lineage>
</organism>
<gene>
    <name evidence="1" type="ORF">CWATWH0003_3288</name>
</gene>
<name>G5J747_CROWT</name>
<dbReference type="AlphaFoldDB" id="G5J747"/>
<evidence type="ECO:0000313" key="1">
    <source>
        <dbReference type="EMBL" id="EHJ11989.1"/>
    </source>
</evidence>
<reference evidence="1 2" key="1">
    <citation type="journal article" date="2011" name="Front. Microbiol.">
        <title>Two Strains of Crocosphaera watsonii with Highly Conserved Genomes are Distinguished by Strain-Specific Features.</title>
        <authorList>
            <person name="Bench S.R."/>
            <person name="Ilikchyan I.N."/>
            <person name="Tripp H.J."/>
            <person name="Zehr J.P."/>
        </authorList>
    </citation>
    <scope>NUCLEOTIDE SEQUENCE [LARGE SCALE GENOMIC DNA]</scope>
    <source>
        <strain evidence="1 2">WH 0003</strain>
    </source>
</reference>
<sequence length="56" mass="6449">MVGYDALLDSCNNLNYHRLTHPTVYNFQSGEVFFTKIFTNKHKEKFSAPIPTSLVN</sequence>
<evidence type="ECO:0000313" key="2">
    <source>
        <dbReference type="Proteomes" id="UP000003477"/>
    </source>
</evidence>
<proteinExistence type="predicted"/>